<name>A0A371GUZ0_MUCPR</name>
<evidence type="ECO:0000313" key="1">
    <source>
        <dbReference type="EMBL" id="RDX94370.1"/>
    </source>
</evidence>
<feature type="non-terminal residue" evidence="1">
    <location>
        <position position="1"/>
    </location>
</feature>
<accession>A0A371GUZ0</accession>
<gene>
    <name evidence="1" type="ORF">CR513_23258</name>
</gene>
<proteinExistence type="predicted"/>
<evidence type="ECO:0008006" key="3">
    <source>
        <dbReference type="Google" id="ProtNLM"/>
    </source>
</evidence>
<sequence>MSDANPIASPNVGDCKLIKTYSYYLLDATYYRSIVGALRYVSITHPKIGFSFANLWPNLLNITSQPSKGSYDILRAQSLGVFFFSLHHLTLP</sequence>
<comment type="caution">
    <text evidence="1">The sequence shown here is derived from an EMBL/GenBank/DDBJ whole genome shotgun (WGS) entry which is preliminary data.</text>
</comment>
<organism evidence="1 2">
    <name type="scientific">Mucuna pruriens</name>
    <name type="common">Velvet bean</name>
    <name type="synonym">Dolichos pruriens</name>
    <dbReference type="NCBI Taxonomy" id="157652"/>
    <lineage>
        <taxon>Eukaryota</taxon>
        <taxon>Viridiplantae</taxon>
        <taxon>Streptophyta</taxon>
        <taxon>Embryophyta</taxon>
        <taxon>Tracheophyta</taxon>
        <taxon>Spermatophyta</taxon>
        <taxon>Magnoliopsida</taxon>
        <taxon>eudicotyledons</taxon>
        <taxon>Gunneridae</taxon>
        <taxon>Pentapetalae</taxon>
        <taxon>rosids</taxon>
        <taxon>fabids</taxon>
        <taxon>Fabales</taxon>
        <taxon>Fabaceae</taxon>
        <taxon>Papilionoideae</taxon>
        <taxon>50 kb inversion clade</taxon>
        <taxon>NPAAA clade</taxon>
        <taxon>indigoferoid/millettioid clade</taxon>
        <taxon>Phaseoleae</taxon>
        <taxon>Mucuna</taxon>
    </lineage>
</organism>
<keyword evidence="2" id="KW-1185">Reference proteome</keyword>
<dbReference type="EMBL" id="QJKJ01004388">
    <property type="protein sequence ID" value="RDX94370.1"/>
    <property type="molecule type" value="Genomic_DNA"/>
</dbReference>
<protein>
    <recommendedName>
        <fullName evidence="3">Mitochondrial protein</fullName>
    </recommendedName>
</protein>
<dbReference type="AlphaFoldDB" id="A0A371GUZ0"/>
<reference evidence="1" key="1">
    <citation type="submission" date="2018-05" db="EMBL/GenBank/DDBJ databases">
        <title>Draft genome of Mucuna pruriens seed.</title>
        <authorList>
            <person name="Nnadi N.E."/>
            <person name="Vos R."/>
            <person name="Hasami M.H."/>
            <person name="Devisetty U.K."/>
            <person name="Aguiy J.C."/>
        </authorList>
    </citation>
    <scope>NUCLEOTIDE SEQUENCE [LARGE SCALE GENOMIC DNA]</scope>
    <source>
        <strain evidence="1">JCA_2017</strain>
    </source>
</reference>
<evidence type="ECO:0000313" key="2">
    <source>
        <dbReference type="Proteomes" id="UP000257109"/>
    </source>
</evidence>
<dbReference type="Proteomes" id="UP000257109">
    <property type="component" value="Unassembled WGS sequence"/>
</dbReference>
<dbReference type="OrthoDB" id="1193675at2759"/>